<organism evidence="1 2">
    <name type="scientific">Paxillus rubicundulus Ve08.2h10</name>
    <dbReference type="NCBI Taxonomy" id="930991"/>
    <lineage>
        <taxon>Eukaryota</taxon>
        <taxon>Fungi</taxon>
        <taxon>Dikarya</taxon>
        <taxon>Basidiomycota</taxon>
        <taxon>Agaricomycotina</taxon>
        <taxon>Agaricomycetes</taxon>
        <taxon>Agaricomycetidae</taxon>
        <taxon>Boletales</taxon>
        <taxon>Paxilineae</taxon>
        <taxon>Paxillaceae</taxon>
        <taxon>Paxillus</taxon>
    </lineage>
</organism>
<reference evidence="2" key="2">
    <citation type="submission" date="2015-01" db="EMBL/GenBank/DDBJ databases">
        <title>Evolutionary Origins and Diversification of the Mycorrhizal Mutualists.</title>
        <authorList>
            <consortium name="DOE Joint Genome Institute"/>
            <consortium name="Mycorrhizal Genomics Consortium"/>
            <person name="Kohler A."/>
            <person name="Kuo A."/>
            <person name="Nagy L.G."/>
            <person name="Floudas D."/>
            <person name="Copeland A."/>
            <person name="Barry K.W."/>
            <person name="Cichocki N."/>
            <person name="Veneault-Fourrey C."/>
            <person name="LaButti K."/>
            <person name="Lindquist E.A."/>
            <person name="Lipzen A."/>
            <person name="Lundell T."/>
            <person name="Morin E."/>
            <person name="Murat C."/>
            <person name="Riley R."/>
            <person name="Ohm R."/>
            <person name="Sun H."/>
            <person name="Tunlid A."/>
            <person name="Henrissat B."/>
            <person name="Grigoriev I.V."/>
            <person name="Hibbett D.S."/>
            <person name="Martin F."/>
        </authorList>
    </citation>
    <scope>NUCLEOTIDE SEQUENCE [LARGE SCALE GENOMIC DNA]</scope>
    <source>
        <strain evidence="2">Ve08.2h10</strain>
    </source>
</reference>
<dbReference type="HOGENOM" id="CLU_2085554_0_0_1"/>
<keyword evidence="2" id="KW-1185">Reference proteome</keyword>
<evidence type="ECO:0000313" key="2">
    <source>
        <dbReference type="Proteomes" id="UP000054538"/>
    </source>
</evidence>
<name>A0A0D0D5B4_9AGAM</name>
<dbReference type="AlphaFoldDB" id="A0A0D0D5B4"/>
<gene>
    <name evidence="1" type="ORF">PAXRUDRAFT_611288</name>
</gene>
<protein>
    <submittedName>
        <fullName evidence="1">Uncharacterized protein</fullName>
    </submittedName>
</protein>
<accession>A0A0D0D5B4</accession>
<dbReference type="Proteomes" id="UP000054538">
    <property type="component" value="Unassembled WGS sequence"/>
</dbReference>
<reference evidence="1 2" key="1">
    <citation type="submission" date="2014-04" db="EMBL/GenBank/DDBJ databases">
        <authorList>
            <consortium name="DOE Joint Genome Institute"/>
            <person name="Kuo A."/>
            <person name="Kohler A."/>
            <person name="Jargeat P."/>
            <person name="Nagy L.G."/>
            <person name="Floudas D."/>
            <person name="Copeland A."/>
            <person name="Barry K.W."/>
            <person name="Cichocki N."/>
            <person name="Veneault-Fourrey C."/>
            <person name="LaButti K."/>
            <person name="Lindquist E.A."/>
            <person name="Lipzen A."/>
            <person name="Lundell T."/>
            <person name="Morin E."/>
            <person name="Murat C."/>
            <person name="Sun H."/>
            <person name="Tunlid A."/>
            <person name="Henrissat B."/>
            <person name="Grigoriev I.V."/>
            <person name="Hibbett D.S."/>
            <person name="Martin F."/>
            <person name="Nordberg H.P."/>
            <person name="Cantor M.N."/>
            <person name="Hua S.X."/>
        </authorList>
    </citation>
    <scope>NUCLEOTIDE SEQUENCE [LARGE SCALE GENOMIC DNA]</scope>
    <source>
        <strain evidence="1 2">Ve08.2h10</strain>
    </source>
</reference>
<sequence length="117" mass="13328">MILMASVRCCFSIAHIEHNIWLSDGKPARVNSERVLLTLRCHQRSLWSWRASRYLLCVPHFLRYCKNPTTPLPPQESLFVTCCSAPMPTEAPRPRRNPCSRGILHLAGLLHPHESSG</sequence>
<evidence type="ECO:0000313" key="1">
    <source>
        <dbReference type="EMBL" id="KIK91822.1"/>
    </source>
</evidence>
<dbReference type="EMBL" id="KN825343">
    <property type="protein sequence ID" value="KIK91822.1"/>
    <property type="molecule type" value="Genomic_DNA"/>
</dbReference>
<dbReference type="InParanoid" id="A0A0D0D5B4"/>
<proteinExistence type="predicted"/>